<accession>A0A9P7YUM5</accession>
<feature type="region of interest" description="Disordered" evidence="1">
    <location>
        <begin position="1"/>
        <end position="26"/>
    </location>
</feature>
<reference evidence="2" key="1">
    <citation type="journal article" date="2021" name="IMA Fungus">
        <title>Genomic characterization of three marine fungi, including Emericellopsis atlantica sp. nov. with signatures of a generalist lifestyle and marine biomass degradation.</title>
        <authorList>
            <person name="Hagestad O.C."/>
            <person name="Hou L."/>
            <person name="Andersen J.H."/>
            <person name="Hansen E.H."/>
            <person name="Altermark B."/>
            <person name="Li C."/>
            <person name="Kuhnert E."/>
            <person name="Cox R.J."/>
            <person name="Crous P.W."/>
            <person name="Spatafora J.W."/>
            <person name="Lail K."/>
            <person name="Amirebrahimi M."/>
            <person name="Lipzen A."/>
            <person name="Pangilinan J."/>
            <person name="Andreopoulos W."/>
            <person name="Hayes R.D."/>
            <person name="Ng V."/>
            <person name="Grigoriev I.V."/>
            <person name="Jackson S.A."/>
            <person name="Sutton T.D.S."/>
            <person name="Dobson A.D.W."/>
            <person name="Rama T."/>
        </authorList>
    </citation>
    <scope>NUCLEOTIDE SEQUENCE</scope>
    <source>
        <strain evidence="2">TRa3180A</strain>
    </source>
</reference>
<organism evidence="2 3">
    <name type="scientific">Calycina marina</name>
    <dbReference type="NCBI Taxonomy" id="1763456"/>
    <lineage>
        <taxon>Eukaryota</taxon>
        <taxon>Fungi</taxon>
        <taxon>Dikarya</taxon>
        <taxon>Ascomycota</taxon>
        <taxon>Pezizomycotina</taxon>
        <taxon>Leotiomycetes</taxon>
        <taxon>Helotiales</taxon>
        <taxon>Pezizellaceae</taxon>
        <taxon>Calycina</taxon>
    </lineage>
</organism>
<dbReference type="Proteomes" id="UP000887226">
    <property type="component" value="Unassembled WGS sequence"/>
</dbReference>
<keyword evidence="3" id="KW-1185">Reference proteome</keyword>
<gene>
    <name evidence="2" type="ORF">BJ878DRAFT_484245</name>
</gene>
<protein>
    <submittedName>
        <fullName evidence="2">Uncharacterized protein</fullName>
    </submittedName>
</protein>
<evidence type="ECO:0000313" key="2">
    <source>
        <dbReference type="EMBL" id="KAG9240007.1"/>
    </source>
</evidence>
<evidence type="ECO:0000256" key="1">
    <source>
        <dbReference type="SAM" id="MobiDB-lite"/>
    </source>
</evidence>
<dbReference type="AlphaFoldDB" id="A0A9P7YUM5"/>
<evidence type="ECO:0000313" key="3">
    <source>
        <dbReference type="Proteomes" id="UP000887226"/>
    </source>
</evidence>
<dbReference type="EMBL" id="MU254647">
    <property type="protein sequence ID" value="KAG9240007.1"/>
    <property type="molecule type" value="Genomic_DNA"/>
</dbReference>
<comment type="caution">
    <text evidence="2">The sequence shown here is derived from an EMBL/GenBank/DDBJ whole genome shotgun (WGS) entry which is preliminary data.</text>
</comment>
<feature type="compositionally biased region" description="Basic and acidic residues" evidence="1">
    <location>
        <begin position="1"/>
        <end position="11"/>
    </location>
</feature>
<sequence>MERRSSRKSEKPLMQPKPSNGLKGTSCRLTQMAREEHQEPTYTTYEMTELSNDQTLGESVQLHDAHSSLKNLSEILDVYGKSTEPIEHHIDIATEQDIREDGEDLDDHCNNSTAFVLLSEAREAQELCPSTNMEVMRDTSRNTDPEASDAPESYVISERRRDRRQQRKMTAKHEDTKTARMIQHLCSKTKAIEEETNRFLKYSNASDDSEAEDRCQQQAELAEIKRIRAETRVIEEETKLINLEVRLLRAKRAHKQRRERHERYKSERSLAQCCERSQQHRYYREWDHSFE</sequence>
<name>A0A9P7YUM5_9HELO</name>
<proteinExistence type="predicted"/>